<organism evidence="7">
    <name type="scientific">Candidatus Methanophaga sp. ANME-1 ERB7</name>
    <dbReference type="NCBI Taxonomy" id="2759913"/>
    <lineage>
        <taxon>Archaea</taxon>
        <taxon>Methanobacteriati</taxon>
        <taxon>Methanobacteriota</taxon>
        <taxon>Stenosarchaea group</taxon>
        <taxon>Methanomicrobia</taxon>
        <taxon>Candidatus Methanophagales</taxon>
        <taxon>Candidatus Methanophagaceae</taxon>
        <taxon>Candidatus Methanophaga</taxon>
    </lineage>
</organism>
<dbReference type="PANTHER" id="PTHR43673:SF2">
    <property type="entry name" value="NITROREDUCTASE"/>
    <property type="match status" value="1"/>
</dbReference>
<sequence length="225" mass="25446">MEVLEAIRSRKSIRAFRPDPVPEHILIKLLGVATRAPSAVNLQPWEFFVVRGKALKEVRSAYIEDYRFGKLPDPDIPVGDTRDIAPVLEGVYKMRQVELAKQIFKIMGITKANKKKEWSEKMMQFYDAPTVIIVTVDKLLQGNWPILDVGLVTQNIALVAPEFGLSTCIMRAIVDYPKHLRKIVGIPESKRIIIGLAIGYPDWDHPITGLKTTREEIDNIVTFVG</sequence>
<feature type="domain" description="Nitroreductase" evidence="6">
    <location>
        <begin position="7"/>
        <end position="200"/>
    </location>
</feature>
<comment type="similarity">
    <text evidence="2">Belongs to the nitroreductase family.</text>
</comment>
<keyword evidence="5" id="KW-0560">Oxidoreductase</keyword>
<keyword evidence="3" id="KW-0285">Flavoprotein</keyword>
<keyword evidence="4" id="KW-0288">FMN</keyword>
<protein>
    <recommendedName>
        <fullName evidence="6">Nitroreductase domain-containing protein</fullName>
    </recommendedName>
</protein>
<dbReference type="Pfam" id="PF00881">
    <property type="entry name" value="Nitroreductase"/>
    <property type="match status" value="1"/>
</dbReference>
<dbReference type="SUPFAM" id="SSF55469">
    <property type="entry name" value="FMN-dependent nitroreductase-like"/>
    <property type="match status" value="1"/>
</dbReference>
<dbReference type="Gene3D" id="3.40.109.10">
    <property type="entry name" value="NADH Oxidase"/>
    <property type="match status" value="1"/>
</dbReference>
<dbReference type="CDD" id="cd02136">
    <property type="entry name" value="PnbA_NfnB-like"/>
    <property type="match status" value="1"/>
</dbReference>
<accession>A0A7G9ZC49</accession>
<reference evidence="7" key="1">
    <citation type="submission" date="2020-06" db="EMBL/GenBank/DDBJ databases">
        <title>Unique genomic features of the anaerobic methanotrophic archaea.</title>
        <authorList>
            <person name="Chadwick G.L."/>
            <person name="Skennerton C.T."/>
            <person name="Laso-Perez R."/>
            <person name="Leu A.O."/>
            <person name="Speth D.R."/>
            <person name="Yu H."/>
            <person name="Morgan-Lang C."/>
            <person name="Hatzenpichler R."/>
            <person name="Goudeau D."/>
            <person name="Malmstrom R."/>
            <person name="Brazelton W.J."/>
            <person name="Woyke T."/>
            <person name="Hallam S.J."/>
            <person name="Tyson G.W."/>
            <person name="Wegener G."/>
            <person name="Boetius A."/>
            <person name="Orphan V."/>
        </authorList>
    </citation>
    <scope>NUCLEOTIDE SEQUENCE</scope>
</reference>
<evidence type="ECO:0000256" key="1">
    <source>
        <dbReference type="ARBA" id="ARBA00001917"/>
    </source>
</evidence>
<evidence type="ECO:0000313" key="7">
    <source>
        <dbReference type="EMBL" id="QNO57833.1"/>
    </source>
</evidence>
<evidence type="ECO:0000256" key="2">
    <source>
        <dbReference type="ARBA" id="ARBA00007118"/>
    </source>
</evidence>
<dbReference type="GO" id="GO:0016491">
    <property type="term" value="F:oxidoreductase activity"/>
    <property type="evidence" value="ECO:0007669"/>
    <property type="project" value="UniProtKB-KW"/>
</dbReference>
<proteinExistence type="inferred from homology"/>
<evidence type="ECO:0000259" key="6">
    <source>
        <dbReference type="Pfam" id="PF00881"/>
    </source>
</evidence>
<dbReference type="InterPro" id="IPR029479">
    <property type="entry name" value="Nitroreductase"/>
</dbReference>
<comment type="cofactor">
    <cofactor evidence="1">
        <name>FMN</name>
        <dbReference type="ChEBI" id="CHEBI:58210"/>
    </cofactor>
</comment>
<dbReference type="PANTHER" id="PTHR43673">
    <property type="entry name" value="NAD(P)H NITROREDUCTASE YDGI-RELATED"/>
    <property type="match status" value="1"/>
</dbReference>
<evidence type="ECO:0000256" key="4">
    <source>
        <dbReference type="ARBA" id="ARBA00022643"/>
    </source>
</evidence>
<gene>
    <name evidence="7" type="ORF">BICGGCBA_00019</name>
</gene>
<dbReference type="InterPro" id="IPR000415">
    <property type="entry name" value="Nitroreductase-like"/>
</dbReference>
<name>A0A7G9ZC49_9EURY</name>
<dbReference type="AlphaFoldDB" id="A0A7G9ZC49"/>
<evidence type="ECO:0000256" key="3">
    <source>
        <dbReference type="ARBA" id="ARBA00022630"/>
    </source>
</evidence>
<dbReference type="EMBL" id="MT631703">
    <property type="protein sequence ID" value="QNO57833.1"/>
    <property type="molecule type" value="Genomic_DNA"/>
</dbReference>
<evidence type="ECO:0000256" key="5">
    <source>
        <dbReference type="ARBA" id="ARBA00023002"/>
    </source>
</evidence>